<dbReference type="InterPro" id="IPR016163">
    <property type="entry name" value="Ald_DH_C"/>
</dbReference>
<organism evidence="3 4">
    <name type="scientific">Prauserella oleivorans</name>
    <dbReference type="NCBI Taxonomy" id="1478153"/>
    <lineage>
        <taxon>Bacteria</taxon>
        <taxon>Bacillati</taxon>
        <taxon>Actinomycetota</taxon>
        <taxon>Actinomycetes</taxon>
        <taxon>Pseudonocardiales</taxon>
        <taxon>Pseudonocardiaceae</taxon>
        <taxon>Prauserella</taxon>
    </lineage>
</organism>
<evidence type="ECO:0000256" key="1">
    <source>
        <dbReference type="ARBA" id="ARBA00023002"/>
    </source>
</evidence>
<dbReference type="InterPro" id="IPR016160">
    <property type="entry name" value="Ald_DH_CS_CYS"/>
</dbReference>
<name>A0ABW5WBB0_9PSEU</name>
<reference evidence="4" key="1">
    <citation type="journal article" date="2019" name="Int. J. Syst. Evol. Microbiol.">
        <title>The Global Catalogue of Microorganisms (GCM) 10K type strain sequencing project: providing services to taxonomists for standard genome sequencing and annotation.</title>
        <authorList>
            <consortium name="The Broad Institute Genomics Platform"/>
            <consortium name="The Broad Institute Genome Sequencing Center for Infectious Disease"/>
            <person name="Wu L."/>
            <person name="Ma J."/>
        </authorList>
    </citation>
    <scope>NUCLEOTIDE SEQUENCE [LARGE SCALE GENOMIC DNA]</scope>
    <source>
        <strain evidence="4">IBRC-M 10906</strain>
    </source>
</reference>
<dbReference type="EMBL" id="JBHUOF010000021">
    <property type="protein sequence ID" value="MFD2800749.1"/>
    <property type="molecule type" value="Genomic_DNA"/>
</dbReference>
<accession>A0ABW5WBB0</accession>
<evidence type="ECO:0000313" key="4">
    <source>
        <dbReference type="Proteomes" id="UP001597478"/>
    </source>
</evidence>
<dbReference type="Pfam" id="PF00171">
    <property type="entry name" value="Aldedh"/>
    <property type="match status" value="1"/>
</dbReference>
<dbReference type="InterPro" id="IPR016161">
    <property type="entry name" value="Ald_DH/histidinol_DH"/>
</dbReference>
<dbReference type="CDD" id="cd07078">
    <property type="entry name" value="ALDH"/>
    <property type="match status" value="1"/>
</dbReference>
<dbReference type="PANTHER" id="PTHR11699">
    <property type="entry name" value="ALDEHYDE DEHYDROGENASE-RELATED"/>
    <property type="match status" value="1"/>
</dbReference>
<evidence type="ECO:0000259" key="2">
    <source>
        <dbReference type="Pfam" id="PF00171"/>
    </source>
</evidence>
<gene>
    <name evidence="3" type="ORF">ACFS2C_15245</name>
</gene>
<sequence>MTDLAVDLDLPAAEPDDPHAIRIDNPVDGSLVGRVAMASREDVTAAVEAARAATAEWAATPAADRGAALRAAAAAVRGRADDLAAINEAETGKPAADAKEGVLAGAGTLEQYAELGTVHRGRSLLGAVSATDLMVPEPRGVAAVLTPWNDPVAVACGLLGAALVTGNTVVYKPSERCPHTGLLLGELLAPYVPDGVLTSLPGDGSVGAWLAESPVDLIAHVGSSEAGRAIAKAAATTGAKVLLENGGNDPLVVDADVDPRWAAAQAATGSFANSGQICVAVERIYVHRAIAEPFVTALTEEAERTGLLPLVDRAHRDKVHDHVADAVAAGARLCAGGVVPDDPGSRYPATVLADCTPGMRVLREETFGPVAPVCVVDSFADGLEAARTDRYGLAATVLTRSMEHAQRAWRALPVGTVKVNAVFGGAPGGAAQPRGASGQGYGYGPELLDEMTTTKVVHIEPAPGG</sequence>
<proteinExistence type="predicted"/>
<evidence type="ECO:0000313" key="3">
    <source>
        <dbReference type="EMBL" id="MFD2800749.1"/>
    </source>
</evidence>
<dbReference type="Gene3D" id="3.40.605.10">
    <property type="entry name" value="Aldehyde Dehydrogenase, Chain A, domain 1"/>
    <property type="match status" value="1"/>
</dbReference>
<protein>
    <submittedName>
        <fullName evidence="3">Aldehyde dehydrogenase family protein</fullName>
    </submittedName>
</protein>
<keyword evidence="1" id="KW-0560">Oxidoreductase</keyword>
<dbReference type="InterPro" id="IPR016162">
    <property type="entry name" value="Ald_DH_N"/>
</dbReference>
<dbReference type="RefSeq" id="WP_377390484.1">
    <property type="nucleotide sequence ID" value="NZ_JBHSAN010000024.1"/>
</dbReference>
<dbReference type="PROSITE" id="PS00070">
    <property type="entry name" value="ALDEHYDE_DEHYDR_CYS"/>
    <property type="match status" value="1"/>
</dbReference>
<dbReference type="Proteomes" id="UP001597478">
    <property type="component" value="Unassembled WGS sequence"/>
</dbReference>
<comment type="caution">
    <text evidence="3">The sequence shown here is derived from an EMBL/GenBank/DDBJ whole genome shotgun (WGS) entry which is preliminary data.</text>
</comment>
<dbReference type="InterPro" id="IPR015590">
    <property type="entry name" value="Aldehyde_DH_dom"/>
</dbReference>
<keyword evidence="4" id="KW-1185">Reference proteome</keyword>
<dbReference type="Gene3D" id="3.40.309.10">
    <property type="entry name" value="Aldehyde Dehydrogenase, Chain A, domain 2"/>
    <property type="match status" value="1"/>
</dbReference>
<dbReference type="SUPFAM" id="SSF53720">
    <property type="entry name" value="ALDH-like"/>
    <property type="match status" value="1"/>
</dbReference>
<feature type="domain" description="Aldehyde dehydrogenase" evidence="2">
    <location>
        <begin position="19"/>
        <end position="457"/>
    </location>
</feature>